<feature type="region of interest" description="Disordered" evidence="3">
    <location>
        <begin position="978"/>
        <end position="1004"/>
    </location>
</feature>
<dbReference type="PRINTS" id="PR00503">
    <property type="entry name" value="BROMODOMAIN"/>
</dbReference>
<dbReference type="PANTHER" id="PTHR47092">
    <property type="entry name" value="CAT EYE SYNDROME CRITICAL REGION PROTEIN 2"/>
    <property type="match status" value="1"/>
</dbReference>
<feature type="compositionally biased region" description="Basic residues" evidence="3">
    <location>
        <begin position="186"/>
        <end position="217"/>
    </location>
</feature>
<feature type="region of interest" description="Disordered" evidence="3">
    <location>
        <begin position="1557"/>
        <end position="1622"/>
    </location>
</feature>
<feature type="compositionally biased region" description="Basic and acidic residues" evidence="3">
    <location>
        <begin position="354"/>
        <end position="375"/>
    </location>
</feature>
<feature type="compositionally biased region" description="Polar residues" evidence="3">
    <location>
        <begin position="1509"/>
        <end position="1519"/>
    </location>
</feature>
<comment type="caution">
    <text evidence="5">The sequence shown here is derived from an EMBL/GenBank/DDBJ whole genome shotgun (WGS) entry which is preliminary data.</text>
</comment>
<feature type="region of interest" description="Disordered" evidence="3">
    <location>
        <begin position="1356"/>
        <end position="1377"/>
    </location>
</feature>
<feature type="region of interest" description="Disordered" evidence="3">
    <location>
        <begin position="1103"/>
        <end position="1317"/>
    </location>
</feature>
<keyword evidence="1 2" id="KW-0103">Bromodomain</keyword>
<feature type="non-terminal residue" evidence="5">
    <location>
        <position position="1"/>
    </location>
</feature>
<feature type="compositionally biased region" description="Polar residues" evidence="3">
    <location>
        <begin position="1287"/>
        <end position="1303"/>
    </location>
</feature>
<dbReference type="Proteomes" id="UP000749559">
    <property type="component" value="Unassembled WGS sequence"/>
</dbReference>
<dbReference type="InterPro" id="IPR036427">
    <property type="entry name" value="Bromodomain-like_sf"/>
</dbReference>
<feature type="region of interest" description="Disordered" evidence="3">
    <location>
        <begin position="1490"/>
        <end position="1540"/>
    </location>
</feature>
<evidence type="ECO:0000313" key="6">
    <source>
        <dbReference type="Proteomes" id="UP000749559"/>
    </source>
</evidence>
<accession>A0A8S4P003</accession>
<proteinExistence type="predicted"/>
<dbReference type="PROSITE" id="PS50014">
    <property type="entry name" value="BROMODOMAIN_2"/>
    <property type="match status" value="1"/>
</dbReference>
<feature type="compositionally biased region" description="Basic and acidic residues" evidence="3">
    <location>
        <begin position="1557"/>
        <end position="1566"/>
    </location>
</feature>
<feature type="region of interest" description="Disordered" evidence="3">
    <location>
        <begin position="1398"/>
        <end position="1477"/>
    </location>
</feature>
<dbReference type="Pfam" id="PF00439">
    <property type="entry name" value="Bromodomain"/>
    <property type="match status" value="1"/>
</dbReference>
<sequence length="1887" mass="212174">KKTILGVMDEIRSWWEVPSIAHFCSLFREAFDLPDFDIEELEDALMLSGTEENSPMLEELIWQLLGGCYQRKDVGQFNWELYLKDIVRHRYTYELNKSNPFESDDTKFINLTARQKVELLHSLCDFRLDADDVFDRFKGLDADTLRLDPLGTDNNGATYWYFYGTRLYREDSEIEEPDLVEEEPIKKKKKKKKKKKSAERAKKGRKKKGWGKSKKKSSHDSSEEYASQESDIETEKSQDENIEIKTAAKVPDAPPNRWHMVCSIYGDWVKLTESFKESRTKCEKELYKTLSEEFLPEISNLMQEKEKAIRRRQLESQAKRTSRRLEAKKLAQAEANAAAKHEDEGANTEEDDAERQRELEQQRQERLKAKEERAKRVQMRENRAYLLSQGKELPPELVNFERQISKKKTIPEGGVDPDLYAGMYKVLDNMRNHDDAWPFWEPVQESIAPGYSEIIETPMDMSSIEKKLNDKAYLSKMQFLDDFQLMFENCREYNGVESDYSKMSTNLEKHLTKITKKYIVEDDNDSGEEFIVSSERFTKHTPRSHSKRTVKTVQYGEDEEFSQSGRRRRRRKNSDSDNEYTPNQSKSLNKTVMENPEEWLEEFAASPSTKLRNIPKPKGSYSEFTSDSDADSVNSQPGGMPQVHQLNQPQNVIRQRFHHQYQMIRPQGSNPDPRFQNPAGYNPQNPVGSIPHRMPGVRQIQRVHPNNARQPSQIIRGLQGQSLPQPSPNPPVYQQNPRLLTMKVLPNIPQVKTTIGTATTDVTTSSQNTALSGTVTPQIMPNNVVQSMRPNMAQANMGQNIRPNLQHGGLNQAQYILQPNIVQNSPHAQRIIGQYMQQGNVRPNIQLGNIRPNMSQGNMVQVLPQGNMGQNMPHGQNMGPNIPQGQNMGPNMPQGQSVGPNLPQGQNMGENVPQGNMGQNMSQGQNIGLNMPQGQNMGQNMPQGQNMNQNMPQGNMGQQQTHRGMVQAMLQNIGANNTTNTSMNQSPNNMNQATGSSSSQMQPSHAGMLPNMMQAKQMYIARGQHPQQGGMLPSMVHQGNMPPQEQPMGNMLEQAMLQAGIEDPTEQSQTPGNPIQMGGMMQMLRDNTNPSEQSLLQLLQDPTSPVKSTGQMVQQPQQMMGQPQQMPGQPQQMPGQLQQMPGQLQQMLGQPQQMPGQFQKIPDQPQQMQGQPQQMPGQLQKIIDQPQQMQGQPQQMPGQLQKIPDQPQQMQGQPQQMPGQLQKIIDQPQQMQGQPQQMQGQPQQMQGQPQQMQGQPQQIQGQTQQTQGQPQQMQGQPQQIQGQTQQRSANQKSSTAWFQSQHPGFTRPPMSPIVPTRNPILMKNQINQPAGSNPRIQKQYVVEKIKGQWKAQEVKGTQAQTLNSSQQMSQSMNNGTVTQMSSQPQLRMQSMAQLQTPMSQHQTPMSQHQTPMSQHQTSMSQNQIPMSQNQTPMSQNQTPMSQHQVPFSQPQSAVLQDQIPSSQQTPVSHQQPQTSQIQDQVNIISSSAINQPHGAISPAPKDAPPKLNSPESLPQGLNPTTVATSSATTTGKPTSEGDFANSSHQAFLSQFLDFASQKKEHERGEGDAGALQLGGPVKRRRSSGSNSIQNSPMEPHKTPEKAGPPAKRIWRPGFSPDGPKTETELKVAQTIEKVRMQINMEQQSKVSQPLKFKSLATDENDVNHFANDNKEATDDTDNVSVINGERENQLPSGEEVREKSPGVIDENNTETSNAVEQNNEVQSNVYSESKSNVIGVAGTSESRPTASVQPIVFTQNAPASTHNAMLTSQGATAQGTLVPSNHSVYQQYLQRERDIQQQQMSLQILQHQRIQQEVAAQQAQQALLQQRMAGYPAQLVGHGSNSPDPKMMYRLPSNQTPGVPPRGFHPQQFNGASQDPYINGPQRPPFQ</sequence>
<dbReference type="InterPro" id="IPR029614">
    <property type="entry name" value="CECR2"/>
</dbReference>
<feature type="region of interest" description="Disordered" evidence="3">
    <location>
        <begin position="538"/>
        <end position="590"/>
    </location>
</feature>
<evidence type="ECO:0000256" key="2">
    <source>
        <dbReference type="PROSITE-ProRule" id="PRU00035"/>
    </source>
</evidence>
<dbReference type="OrthoDB" id="303107at2759"/>
<feature type="compositionally biased region" description="Low complexity" evidence="3">
    <location>
        <begin position="1110"/>
        <end position="1286"/>
    </location>
</feature>
<evidence type="ECO:0000256" key="3">
    <source>
        <dbReference type="SAM" id="MobiDB-lite"/>
    </source>
</evidence>
<feature type="compositionally biased region" description="Polar residues" evidence="3">
    <location>
        <begin position="622"/>
        <end position="637"/>
    </location>
</feature>
<dbReference type="PANTHER" id="PTHR47092:SF1">
    <property type="entry name" value="CHROMATIN REMODELING REGULATOR CECR2"/>
    <property type="match status" value="1"/>
</dbReference>
<reference evidence="5" key="1">
    <citation type="submission" date="2022-03" db="EMBL/GenBank/DDBJ databases">
        <authorList>
            <person name="Martin C."/>
        </authorList>
    </citation>
    <scope>NUCLEOTIDE SEQUENCE</scope>
</reference>
<dbReference type="InterPro" id="IPR001487">
    <property type="entry name" value="Bromodomain"/>
</dbReference>
<feature type="compositionally biased region" description="Low complexity" evidence="3">
    <location>
        <begin position="1520"/>
        <end position="1530"/>
    </location>
</feature>
<dbReference type="SUPFAM" id="SSF47370">
    <property type="entry name" value="Bromodomain"/>
    <property type="match status" value="1"/>
</dbReference>
<feature type="compositionally biased region" description="Low complexity" evidence="3">
    <location>
        <begin position="1363"/>
        <end position="1374"/>
    </location>
</feature>
<feature type="compositionally biased region" description="Basic and acidic residues" evidence="3">
    <location>
        <begin position="1686"/>
        <end position="1700"/>
    </location>
</feature>
<feature type="compositionally biased region" description="Polar residues" evidence="3">
    <location>
        <begin position="579"/>
        <end position="590"/>
    </location>
</feature>
<evidence type="ECO:0000256" key="1">
    <source>
        <dbReference type="ARBA" id="ARBA00023117"/>
    </source>
</evidence>
<feature type="compositionally biased region" description="Polar residues" evidence="3">
    <location>
        <begin position="1583"/>
        <end position="1592"/>
    </location>
</feature>
<feature type="region of interest" description="Disordered" evidence="3">
    <location>
        <begin position="184"/>
        <end position="241"/>
    </location>
</feature>
<feature type="region of interest" description="Disordered" evidence="3">
    <location>
        <begin position="1686"/>
        <end position="1716"/>
    </location>
</feature>
<feature type="compositionally biased region" description="Polar residues" evidence="3">
    <location>
        <begin position="978"/>
        <end position="1003"/>
    </location>
</feature>
<feature type="domain" description="Bromo" evidence="4">
    <location>
        <begin position="431"/>
        <end position="501"/>
    </location>
</feature>
<gene>
    <name evidence="5" type="ORF">OFUS_LOCUS13177</name>
</gene>
<feature type="compositionally biased region" description="Basic and acidic residues" evidence="3">
    <location>
        <begin position="306"/>
        <end position="331"/>
    </location>
</feature>
<organism evidence="5 6">
    <name type="scientific">Owenia fusiformis</name>
    <name type="common">Polychaete worm</name>
    <dbReference type="NCBI Taxonomy" id="6347"/>
    <lineage>
        <taxon>Eukaryota</taxon>
        <taxon>Metazoa</taxon>
        <taxon>Spiralia</taxon>
        <taxon>Lophotrochozoa</taxon>
        <taxon>Annelida</taxon>
        <taxon>Polychaeta</taxon>
        <taxon>Sedentaria</taxon>
        <taxon>Canalipalpata</taxon>
        <taxon>Sabellida</taxon>
        <taxon>Oweniida</taxon>
        <taxon>Oweniidae</taxon>
        <taxon>Owenia</taxon>
    </lineage>
</organism>
<protein>
    <recommendedName>
        <fullName evidence="4">Bromo domain-containing protein</fullName>
    </recommendedName>
</protein>
<feature type="region of interest" description="Disordered" evidence="3">
    <location>
        <begin position="604"/>
        <end position="638"/>
    </location>
</feature>
<dbReference type="EMBL" id="CAIIXF020000006">
    <property type="protein sequence ID" value="CAH1787491.1"/>
    <property type="molecule type" value="Genomic_DNA"/>
</dbReference>
<feature type="compositionally biased region" description="Basic residues" evidence="3">
    <location>
        <begin position="539"/>
        <end position="550"/>
    </location>
</feature>
<dbReference type="GO" id="GO:0006338">
    <property type="term" value="P:chromatin remodeling"/>
    <property type="evidence" value="ECO:0007669"/>
    <property type="project" value="InterPro"/>
</dbReference>
<dbReference type="SUPFAM" id="SSF58104">
    <property type="entry name" value="Methyl-accepting chemotaxis protein (MCP) signaling domain"/>
    <property type="match status" value="1"/>
</dbReference>
<feature type="region of interest" description="Disordered" evidence="3">
    <location>
        <begin position="306"/>
        <end position="375"/>
    </location>
</feature>
<evidence type="ECO:0000313" key="5">
    <source>
        <dbReference type="EMBL" id="CAH1787491.1"/>
    </source>
</evidence>
<keyword evidence="6" id="KW-1185">Reference proteome</keyword>
<dbReference type="SMART" id="SM00297">
    <property type="entry name" value="BROMO"/>
    <property type="match status" value="1"/>
</dbReference>
<dbReference type="GO" id="GO:0090537">
    <property type="term" value="C:CERF complex"/>
    <property type="evidence" value="ECO:0007669"/>
    <property type="project" value="InterPro"/>
</dbReference>
<feature type="region of interest" description="Disordered" evidence="3">
    <location>
        <begin position="1834"/>
        <end position="1887"/>
    </location>
</feature>
<dbReference type="Gene3D" id="1.20.920.10">
    <property type="entry name" value="Bromodomain-like"/>
    <property type="match status" value="1"/>
</dbReference>
<name>A0A8S4P003_OWEFU</name>
<evidence type="ECO:0000259" key="4">
    <source>
        <dbReference type="PROSITE" id="PS50014"/>
    </source>
</evidence>
<dbReference type="CDD" id="cd05509">
    <property type="entry name" value="Bromo_gcn5_like"/>
    <property type="match status" value="1"/>
</dbReference>